<dbReference type="EMBL" id="CVRI01000057">
    <property type="protein sequence ID" value="CRL02328.1"/>
    <property type="molecule type" value="Genomic_DNA"/>
</dbReference>
<organism evidence="1 2">
    <name type="scientific">Clunio marinus</name>
    <dbReference type="NCBI Taxonomy" id="568069"/>
    <lineage>
        <taxon>Eukaryota</taxon>
        <taxon>Metazoa</taxon>
        <taxon>Ecdysozoa</taxon>
        <taxon>Arthropoda</taxon>
        <taxon>Hexapoda</taxon>
        <taxon>Insecta</taxon>
        <taxon>Pterygota</taxon>
        <taxon>Neoptera</taxon>
        <taxon>Endopterygota</taxon>
        <taxon>Diptera</taxon>
        <taxon>Nematocera</taxon>
        <taxon>Chironomoidea</taxon>
        <taxon>Chironomidae</taxon>
        <taxon>Clunio</taxon>
    </lineage>
</organism>
<keyword evidence="2" id="KW-1185">Reference proteome</keyword>
<protein>
    <submittedName>
        <fullName evidence="1">CLUMA_CG015448, isoform A</fullName>
    </submittedName>
</protein>
<accession>A0A1J1IQ92</accession>
<dbReference type="Proteomes" id="UP000183832">
    <property type="component" value="Unassembled WGS sequence"/>
</dbReference>
<proteinExistence type="predicted"/>
<dbReference type="AlphaFoldDB" id="A0A1J1IQ92"/>
<name>A0A1J1IQ92_9DIPT</name>
<feature type="non-terminal residue" evidence="1">
    <location>
        <position position="40"/>
    </location>
</feature>
<evidence type="ECO:0000313" key="2">
    <source>
        <dbReference type="Proteomes" id="UP000183832"/>
    </source>
</evidence>
<sequence>MLIFTRHKLNKSRYAMRSSTVCNLKIVQASILFIFRSRKV</sequence>
<evidence type="ECO:0000313" key="1">
    <source>
        <dbReference type="EMBL" id="CRL02328.1"/>
    </source>
</evidence>
<gene>
    <name evidence="1" type="ORF">CLUMA_CG015448</name>
</gene>
<reference evidence="1 2" key="1">
    <citation type="submission" date="2015-04" db="EMBL/GenBank/DDBJ databases">
        <authorList>
            <person name="Syromyatnikov M.Y."/>
            <person name="Popov V.N."/>
        </authorList>
    </citation>
    <scope>NUCLEOTIDE SEQUENCE [LARGE SCALE GENOMIC DNA]</scope>
</reference>